<dbReference type="Gene3D" id="3.40.30.10">
    <property type="entry name" value="Glutaredoxin"/>
    <property type="match status" value="3"/>
</dbReference>
<accession>A0A914HM92</accession>
<dbReference type="GO" id="GO:0005793">
    <property type="term" value="C:endoplasmic reticulum-Golgi intermediate compartment"/>
    <property type="evidence" value="ECO:0007669"/>
    <property type="project" value="TreeGrafter"/>
</dbReference>
<name>A0A914HM92_GLORO</name>
<dbReference type="InterPro" id="IPR013766">
    <property type="entry name" value="Thioredoxin_domain"/>
</dbReference>
<dbReference type="AlphaFoldDB" id="A0A914HM92"/>
<dbReference type="SUPFAM" id="SSF52833">
    <property type="entry name" value="Thioredoxin-like"/>
    <property type="match status" value="3"/>
</dbReference>
<keyword evidence="2" id="KW-0732">Signal</keyword>
<feature type="signal peptide" evidence="2">
    <location>
        <begin position="1"/>
        <end position="33"/>
    </location>
</feature>
<proteinExistence type="predicted"/>
<dbReference type="GO" id="GO:0005789">
    <property type="term" value="C:endoplasmic reticulum membrane"/>
    <property type="evidence" value="ECO:0007669"/>
    <property type="project" value="TreeGrafter"/>
</dbReference>
<feature type="compositionally biased region" description="Basic and acidic residues" evidence="1">
    <location>
        <begin position="373"/>
        <end position="387"/>
    </location>
</feature>
<dbReference type="Proteomes" id="UP000887572">
    <property type="component" value="Unplaced"/>
</dbReference>
<dbReference type="WBParaSite" id="Gr19_v10_g2790.t1">
    <property type="protein sequence ID" value="Gr19_v10_g2790.t1"/>
    <property type="gene ID" value="Gr19_v10_g2790"/>
</dbReference>
<dbReference type="InterPro" id="IPR036249">
    <property type="entry name" value="Thioredoxin-like_sf"/>
</dbReference>
<evidence type="ECO:0000313" key="5">
    <source>
        <dbReference type="WBParaSite" id="Gr19_v10_g2790.t1"/>
    </source>
</evidence>
<evidence type="ECO:0000256" key="2">
    <source>
        <dbReference type="SAM" id="SignalP"/>
    </source>
</evidence>
<protein>
    <submittedName>
        <fullName evidence="5">Thioredoxin domain-containing protein</fullName>
    </submittedName>
</protein>
<evidence type="ECO:0000256" key="1">
    <source>
        <dbReference type="SAM" id="MobiDB-lite"/>
    </source>
</evidence>
<keyword evidence="4" id="KW-1185">Reference proteome</keyword>
<evidence type="ECO:0000313" key="4">
    <source>
        <dbReference type="Proteomes" id="UP000887572"/>
    </source>
</evidence>
<sequence>MQMTKTSRCDKYKRHGFVCFLLVSLFCFVVVDSEVLQLDKDSIENALKGRDLVLASEKLKENPKVLFAMVDSEALPELAQKFHVNKYPTIKLFRFGELIKKEYRGQRSVDAISEHVHRQLESPVQTFNSTDDLTGRMDGSKRNVFAYFIASDDSQPAIQHFHRSASSLRDDCSFWIGSGDWVRSVVGNESGIFFRDPHAEDDFHYSGPLDNFDYMKKWLTDKCVPLVREITFENAEELTEEGIPFLILFRIPGDLQAERLFTDVVSTELEDQKNTINFLVADGKKFAHPLHHLGKSERDLPLIAIDSFRHMYLFPDTKQLGEKGRLRQFVLDLHAGKLHREFHQGPDPTQPPSDNPSKLANTQPPSSVFKQLKPSETRYSLLDKTEL</sequence>
<feature type="chain" id="PRO_5037218135" evidence="2">
    <location>
        <begin position="34"/>
        <end position="387"/>
    </location>
</feature>
<dbReference type="GO" id="GO:0003756">
    <property type="term" value="F:protein disulfide isomerase activity"/>
    <property type="evidence" value="ECO:0007669"/>
    <property type="project" value="TreeGrafter"/>
</dbReference>
<reference evidence="5" key="1">
    <citation type="submission" date="2022-11" db="UniProtKB">
        <authorList>
            <consortium name="WormBaseParasite"/>
        </authorList>
    </citation>
    <scope>IDENTIFICATION</scope>
</reference>
<dbReference type="PANTHER" id="PTHR46295:SF1">
    <property type="entry name" value="ENDOPLASMIC RETICULUM RESIDENT PROTEIN 44"/>
    <property type="match status" value="1"/>
</dbReference>
<organism evidence="4 5">
    <name type="scientific">Globodera rostochiensis</name>
    <name type="common">Golden nematode worm</name>
    <name type="synonym">Heterodera rostochiensis</name>
    <dbReference type="NCBI Taxonomy" id="31243"/>
    <lineage>
        <taxon>Eukaryota</taxon>
        <taxon>Metazoa</taxon>
        <taxon>Ecdysozoa</taxon>
        <taxon>Nematoda</taxon>
        <taxon>Chromadorea</taxon>
        <taxon>Rhabditida</taxon>
        <taxon>Tylenchina</taxon>
        <taxon>Tylenchomorpha</taxon>
        <taxon>Tylenchoidea</taxon>
        <taxon>Heteroderidae</taxon>
        <taxon>Heteroderinae</taxon>
        <taxon>Globodera</taxon>
    </lineage>
</organism>
<evidence type="ECO:0000259" key="3">
    <source>
        <dbReference type="Pfam" id="PF00085"/>
    </source>
</evidence>
<feature type="domain" description="Thioredoxin" evidence="3">
    <location>
        <begin position="56"/>
        <end position="116"/>
    </location>
</feature>
<feature type="region of interest" description="Disordered" evidence="1">
    <location>
        <begin position="341"/>
        <end position="387"/>
    </location>
</feature>
<dbReference type="InterPro" id="IPR052643">
    <property type="entry name" value="ERP44"/>
</dbReference>
<feature type="compositionally biased region" description="Polar residues" evidence="1">
    <location>
        <begin position="355"/>
        <end position="369"/>
    </location>
</feature>
<dbReference type="PANTHER" id="PTHR46295">
    <property type="entry name" value="ENDOPLASMIC RETICULUM RESIDENT PROTEIN 44"/>
    <property type="match status" value="1"/>
</dbReference>
<dbReference type="GO" id="GO:0006457">
    <property type="term" value="P:protein folding"/>
    <property type="evidence" value="ECO:0007669"/>
    <property type="project" value="TreeGrafter"/>
</dbReference>
<dbReference type="Pfam" id="PF13848">
    <property type="entry name" value="Thioredoxin_6"/>
    <property type="match status" value="1"/>
</dbReference>
<dbReference type="Pfam" id="PF00085">
    <property type="entry name" value="Thioredoxin"/>
    <property type="match status" value="1"/>
</dbReference>